<dbReference type="EC" id="2.1.2.2" evidence="2"/>
<dbReference type="InterPro" id="IPR002376">
    <property type="entry name" value="Formyl_transf_N"/>
</dbReference>
<evidence type="ECO:0000256" key="3">
    <source>
        <dbReference type="ARBA" id="ARBA00022679"/>
    </source>
</evidence>
<evidence type="ECO:0000313" key="7">
    <source>
        <dbReference type="Proteomes" id="UP000516173"/>
    </source>
</evidence>
<dbReference type="Proteomes" id="UP000516173">
    <property type="component" value="Chromosome"/>
</dbReference>
<dbReference type="GO" id="GO:0005829">
    <property type="term" value="C:cytosol"/>
    <property type="evidence" value="ECO:0007669"/>
    <property type="project" value="TreeGrafter"/>
</dbReference>
<dbReference type="Gene3D" id="3.40.50.170">
    <property type="entry name" value="Formyl transferase, N-terminal domain"/>
    <property type="match status" value="1"/>
</dbReference>
<name>A0A7G1KDQ9_9NOCA</name>
<protein>
    <recommendedName>
        <fullName evidence="2">phosphoribosylglycinamide formyltransferase 1</fullName>
        <ecNumber evidence="2">2.1.2.2</ecNumber>
    </recommendedName>
</protein>
<dbReference type="KEGG" id="nwl:NWFMUON74_09570"/>
<gene>
    <name evidence="6" type="ORF">NWFMUON74_09570</name>
</gene>
<dbReference type="PANTHER" id="PTHR43369">
    <property type="entry name" value="PHOSPHORIBOSYLGLYCINAMIDE FORMYLTRANSFERASE"/>
    <property type="match status" value="1"/>
</dbReference>
<organism evidence="6 7">
    <name type="scientific">Nocardia wallacei</name>
    <dbReference type="NCBI Taxonomy" id="480035"/>
    <lineage>
        <taxon>Bacteria</taxon>
        <taxon>Bacillati</taxon>
        <taxon>Actinomycetota</taxon>
        <taxon>Actinomycetes</taxon>
        <taxon>Mycobacteriales</taxon>
        <taxon>Nocardiaceae</taxon>
        <taxon>Nocardia</taxon>
    </lineage>
</organism>
<evidence type="ECO:0000256" key="2">
    <source>
        <dbReference type="ARBA" id="ARBA00012254"/>
    </source>
</evidence>
<dbReference type="PANTHER" id="PTHR43369:SF2">
    <property type="entry name" value="PHOSPHORIBOSYLGLYCINAMIDE FORMYLTRANSFERASE"/>
    <property type="match status" value="1"/>
</dbReference>
<evidence type="ECO:0000313" key="6">
    <source>
        <dbReference type="EMBL" id="BCK53185.1"/>
    </source>
</evidence>
<dbReference type="InterPro" id="IPR036477">
    <property type="entry name" value="Formyl_transf_N_sf"/>
</dbReference>
<sequence length="178" mass="18866">MVSRLQVAVLASHNGSNLRALHQASLEPGARFAVVLVVSNNSGSGALAYARDADIPALHLSDRTHPGQLDEAILSALTDHSADLVVTAGYMKKLGPRVRSAYASRIINIHPALLPRHGGKGMYGKAVHESVLVAEHQLLPTVVERIAAQREALGAAELSGSAAIRWQNGGIFFRQASQ</sequence>
<dbReference type="Pfam" id="PF00551">
    <property type="entry name" value="Formyl_trans_N"/>
    <property type="match status" value="1"/>
</dbReference>
<dbReference type="AlphaFoldDB" id="A0A7G1KDQ9"/>
<keyword evidence="7" id="KW-1185">Reference proteome</keyword>
<keyword evidence="4" id="KW-0658">Purine biosynthesis</keyword>
<reference evidence="6 7" key="1">
    <citation type="submission" date="2020-08" db="EMBL/GenBank/DDBJ databases">
        <title>Genome Sequencing of Nocardia wallacei strain FMUON74 and assembly.</title>
        <authorList>
            <person name="Toyokawa M."/>
            <person name="Uesaka K."/>
        </authorList>
    </citation>
    <scope>NUCLEOTIDE SEQUENCE [LARGE SCALE GENOMIC DNA]</scope>
    <source>
        <strain evidence="6 7">FMUON74</strain>
    </source>
</reference>
<accession>A0A7G1KDQ9</accession>
<evidence type="ECO:0000259" key="5">
    <source>
        <dbReference type="Pfam" id="PF00551"/>
    </source>
</evidence>
<comment type="pathway">
    <text evidence="1">Purine metabolism; IMP biosynthesis via de novo pathway; N(2)-formyl-N(1)-(5-phospho-D-ribosyl)glycinamide from N(1)-(5-phospho-D-ribosyl)glycinamide (10-formyl THF route): step 1/1.</text>
</comment>
<dbReference type="GO" id="GO:0004644">
    <property type="term" value="F:phosphoribosylglycinamide formyltransferase activity"/>
    <property type="evidence" value="ECO:0007669"/>
    <property type="project" value="UniProtKB-EC"/>
</dbReference>
<feature type="domain" description="Formyl transferase N-terminal" evidence="5">
    <location>
        <begin position="6"/>
        <end position="128"/>
    </location>
</feature>
<dbReference type="GO" id="GO:0006189">
    <property type="term" value="P:'de novo' IMP biosynthetic process"/>
    <property type="evidence" value="ECO:0007669"/>
    <property type="project" value="TreeGrafter"/>
</dbReference>
<dbReference type="SUPFAM" id="SSF53328">
    <property type="entry name" value="Formyltransferase"/>
    <property type="match status" value="1"/>
</dbReference>
<dbReference type="EMBL" id="AP023396">
    <property type="protein sequence ID" value="BCK53185.1"/>
    <property type="molecule type" value="Genomic_DNA"/>
</dbReference>
<evidence type="ECO:0000256" key="4">
    <source>
        <dbReference type="ARBA" id="ARBA00022755"/>
    </source>
</evidence>
<proteinExistence type="predicted"/>
<keyword evidence="3" id="KW-0808">Transferase</keyword>
<evidence type="ECO:0000256" key="1">
    <source>
        <dbReference type="ARBA" id="ARBA00005054"/>
    </source>
</evidence>